<feature type="region of interest" description="Disordered" evidence="5">
    <location>
        <begin position="382"/>
        <end position="410"/>
    </location>
</feature>
<feature type="domain" description="EF-hand" evidence="6">
    <location>
        <begin position="779"/>
        <end position="814"/>
    </location>
</feature>
<dbReference type="InterPro" id="IPR015070">
    <property type="entry name" value="EF_hand_DJBP"/>
</dbReference>
<dbReference type="PANTHER" id="PTHR20875:SF6">
    <property type="entry name" value="EF-HAND CALCIUM-BINDING DOMAIN-CONTAINING PROTEIN 6 ISOFORM X1"/>
    <property type="match status" value="1"/>
</dbReference>
<feature type="compositionally biased region" description="Basic and acidic residues" evidence="5">
    <location>
        <begin position="385"/>
        <end position="410"/>
    </location>
</feature>
<evidence type="ECO:0000256" key="3">
    <source>
        <dbReference type="ARBA" id="ARBA00022737"/>
    </source>
</evidence>
<accession>A0A444U6Q8</accession>
<feature type="domain" description="EF-hand" evidence="6">
    <location>
        <begin position="342"/>
        <end position="377"/>
    </location>
</feature>
<dbReference type="InterPro" id="IPR011992">
    <property type="entry name" value="EF-hand-dom_pair"/>
</dbReference>
<dbReference type="PROSITE" id="PS50222">
    <property type="entry name" value="EF_HAND_2"/>
    <property type="match status" value="4"/>
</dbReference>
<gene>
    <name evidence="7" type="ORF">EOD39_7514</name>
</gene>
<proteinExistence type="predicted"/>
<evidence type="ECO:0000256" key="1">
    <source>
        <dbReference type="ARBA" id="ARBA00022553"/>
    </source>
</evidence>
<dbReference type="PANTHER" id="PTHR20875">
    <property type="entry name" value="EF-HAND CALCIUM-BINDING DOMAIN-CONTAINING PROTEIN 6-RELATED"/>
    <property type="match status" value="1"/>
</dbReference>
<keyword evidence="2" id="KW-0479">Metal-binding</keyword>
<keyword evidence="1" id="KW-0597">Phosphoprotein</keyword>
<evidence type="ECO:0000256" key="4">
    <source>
        <dbReference type="ARBA" id="ARBA00022837"/>
    </source>
</evidence>
<name>A0A444U6Q8_ACIRT</name>
<dbReference type="PROSITE" id="PS00018">
    <property type="entry name" value="EF_HAND_1"/>
    <property type="match status" value="1"/>
</dbReference>
<sequence length="970" mass="110683">MAAAGISGRLSSVASCRFPTIQHPLSRLGDPDTISLRGFSKASGRNPSESEAEQGRPLANEERHDTLYRSQSSKSYRCFTGRDPDTERVGPLPLQHIPEGVEVIPVTDPNKTRLPIFGAAGSGPIHGGPGAWTAADSSAPSPPPEPPGGARDGPQKGDVLGVLKSPRIPPTGVATLKLNLDKCRFMRKELEHLLREKMRAGGYFTMRQLFKNNDPEGKGQVNRDVLLMVLTKLLGRFISSKQYQQLLLRLQLSEKTIVKFEELYAAVRDPVAEGAPAWLNTVNRYNGRALMTAAQVHAQLKEKTKQRFLDLAELLPQKNPGGASRIVAPEFQNMLNRMGFHMEEEEFEKLWKRYDKDGLGAIKGDAFLKRLGIDFRNSSANHAENAVRKSRESMNSEDSPRQSRTLSKAEEERKASITIEKWLKDKFREGFKNMKIEFEKYDPGKTCKVQQEEFLCALEKFDLHLKKEHVKLFLARCGLENNKSGINYVEFLKNFQDRSERGVTHKILSNPQHKFNQDENISLASSVTAIEAKLTNMFQSEFLSLLATFHKIDKLNRDIISQTEFRAAVESRFSLEITDEEFEEMLDRIPLDDDGNIRYPQFMAMFDSRKGAPSLFDVKSEITSTKSSMEEMKQNPSLKQERSQYKHGRAPDQLFGMIKTLVNKNYQAVEKTFEELDENNTRRLTQEAMYQLLKGFDTHPEISRGEIRRLWETLITNQDKTLDFLEFVRHFGYSPKSACFPNAKISPPKKGDDNFRLRSKKLNCASDILVDSVRAKVEYLLDDLQKEFDALDPYHTGFVTKEEFKDILTELCVQLNAYECDMLEKKFEKKGDGRVSYLEFLKPFALQRQRWRNGTNMAAVLQHSHRDVSEPPAGNHTSGLDTLTTRLRNKFQGEWKNLRRAFKKLDSDGSGFLSITEFRSVLKLCNLILDEDEVYHIMSKFDHNMDGHIEYNKFLEEACKKETAIGENIE</sequence>
<dbReference type="Pfam" id="PF13499">
    <property type="entry name" value="EF-hand_7"/>
    <property type="match status" value="2"/>
</dbReference>
<dbReference type="InterPro" id="IPR052603">
    <property type="entry name" value="EFCB6"/>
</dbReference>
<dbReference type="InterPro" id="IPR018247">
    <property type="entry name" value="EF_Hand_1_Ca_BS"/>
</dbReference>
<feature type="region of interest" description="Disordered" evidence="5">
    <location>
        <begin position="22"/>
        <end position="93"/>
    </location>
</feature>
<evidence type="ECO:0000256" key="5">
    <source>
        <dbReference type="SAM" id="MobiDB-lite"/>
    </source>
</evidence>
<reference evidence="7 8" key="1">
    <citation type="submission" date="2019-01" db="EMBL/GenBank/DDBJ databases">
        <title>Draft Genome and Complete Hox-Cluster Characterization of the Sterlet Sturgeon (Acipenser ruthenus).</title>
        <authorList>
            <person name="Wei Q."/>
        </authorList>
    </citation>
    <scope>NUCLEOTIDE SEQUENCE [LARGE SCALE GENOMIC DNA]</scope>
    <source>
        <strain evidence="7">WHYD16114868_AA</strain>
        <tissue evidence="7">Blood</tissue>
    </source>
</reference>
<dbReference type="SUPFAM" id="SSF47473">
    <property type="entry name" value="EF-hand"/>
    <property type="match status" value="4"/>
</dbReference>
<keyword evidence="3" id="KW-0677">Repeat</keyword>
<dbReference type="GO" id="GO:0005509">
    <property type="term" value="F:calcium ion binding"/>
    <property type="evidence" value="ECO:0007669"/>
    <property type="project" value="InterPro"/>
</dbReference>
<dbReference type="SMART" id="SM00054">
    <property type="entry name" value="EFh"/>
    <property type="match status" value="7"/>
</dbReference>
<dbReference type="InterPro" id="IPR002048">
    <property type="entry name" value="EF_hand_dom"/>
</dbReference>
<feature type="domain" description="EF-hand" evidence="6">
    <location>
        <begin position="664"/>
        <end position="699"/>
    </location>
</feature>
<dbReference type="Pfam" id="PF08976">
    <property type="entry name" value="EF-hand_11"/>
    <property type="match status" value="1"/>
</dbReference>
<organism evidence="7 8">
    <name type="scientific">Acipenser ruthenus</name>
    <name type="common">Sterlet sturgeon</name>
    <dbReference type="NCBI Taxonomy" id="7906"/>
    <lineage>
        <taxon>Eukaryota</taxon>
        <taxon>Metazoa</taxon>
        <taxon>Chordata</taxon>
        <taxon>Craniata</taxon>
        <taxon>Vertebrata</taxon>
        <taxon>Euteleostomi</taxon>
        <taxon>Actinopterygii</taxon>
        <taxon>Chondrostei</taxon>
        <taxon>Acipenseriformes</taxon>
        <taxon>Acipenseridae</taxon>
        <taxon>Acipenser</taxon>
    </lineage>
</organism>
<keyword evidence="8" id="KW-1185">Reference proteome</keyword>
<dbReference type="Proteomes" id="UP000289886">
    <property type="component" value="Unassembled WGS sequence"/>
</dbReference>
<evidence type="ECO:0000313" key="7">
    <source>
        <dbReference type="EMBL" id="RXM30824.1"/>
    </source>
</evidence>
<keyword evidence="4" id="KW-0106">Calcium</keyword>
<evidence type="ECO:0000256" key="2">
    <source>
        <dbReference type="ARBA" id="ARBA00022723"/>
    </source>
</evidence>
<comment type="caution">
    <text evidence="7">The sequence shown here is derived from an EMBL/GenBank/DDBJ whole genome shotgun (WGS) entry which is preliminary data.</text>
</comment>
<feature type="domain" description="EF-hand" evidence="6">
    <location>
        <begin position="893"/>
        <end position="928"/>
    </location>
</feature>
<dbReference type="Gene3D" id="1.10.238.10">
    <property type="entry name" value="EF-hand"/>
    <property type="match status" value="6"/>
</dbReference>
<evidence type="ECO:0000259" key="6">
    <source>
        <dbReference type="PROSITE" id="PS50222"/>
    </source>
</evidence>
<feature type="region of interest" description="Disordered" evidence="5">
    <location>
        <begin position="125"/>
        <end position="164"/>
    </location>
</feature>
<dbReference type="CDD" id="cd00051">
    <property type="entry name" value="EFh"/>
    <property type="match status" value="1"/>
</dbReference>
<evidence type="ECO:0000313" key="8">
    <source>
        <dbReference type="Proteomes" id="UP000289886"/>
    </source>
</evidence>
<dbReference type="EMBL" id="SCEB01215191">
    <property type="protein sequence ID" value="RXM30824.1"/>
    <property type="molecule type" value="Genomic_DNA"/>
</dbReference>
<protein>
    <submittedName>
        <fullName evidence="7">EF-hand calcium-binding domain-containing protein 6</fullName>
    </submittedName>
</protein>
<dbReference type="AlphaFoldDB" id="A0A444U6Q8"/>